<dbReference type="SUPFAM" id="SSF144000">
    <property type="entry name" value="Oxysterol-binding protein-like"/>
    <property type="match status" value="2"/>
</dbReference>
<dbReference type="PROSITE" id="PS01013">
    <property type="entry name" value="OSBP"/>
    <property type="match status" value="1"/>
</dbReference>
<dbReference type="InterPro" id="IPR000648">
    <property type="entry name" value="Oxysterol-bd"/>
</dbReference>
<dbReference type="Pfam" id="PF01237">
    <property type="entry name" value="Oxysterol_BP"/>
    <property type="match status" value="1"/>
</dbReference>
<dbReference type="AlphaFoldDB" id="A0A0D2KIW3"/>
<proteinExistence type="inferred from homology"/>
<dbReference type="InterPro" id="IPR018494">
    <property type="entry name" value="Oxysterol-bd_CS"/>
</dbReference>
<gene>
    <name evidence="5" type="ORF">MNEG_12223</name>
</gene>
<name>A0A0D2KIW3_9CHLO</name>
<dbReference type="OrthoDB" id="14833at2759"/>
<dbReference type="Proteomes" id="UP000054498">
    <property type="component" value="Unassembled WGS sequence"/>
</dbReference>
<accession>A0A0D2KIW3</accession>
<dbReference type="EMBL" id="KK103349">
    <property type="protein sequence ID" value="KIY95738.1"/>
    <property type="molecule type" value="Genomic_DNA"/>
</dbReference>
<feature type="compositionally biased region" description="Basic and acidic residues" evidence="4">
    <location>
        <begin position="485"/>
        <end position="494"/>
    </location>
</feature>
<dbReference type="GO" id="GO:0032934">
    <property type="term" value="F:sterol binding"/>
    <property type="evidence" value="ECO:0007669"/>
    <property type="project" value="TreeGrafter"/>
</dbReference>
<feature type="region of interest" description="Disordered" evidence="4">
    <location>
        <begin position="321"/>
        <end position="341"/>
    </location>
</feature>
<feature type="region of interest" description="Disordered" evidence="4">
    <location>
        <begin position="508"/>
        <end position="528"/>
    </location>
</feature>
<dbReference type="GO" id="GO:0016020">
    <property type="term" value="C:membrane"/>
    <property type="evidence" value="ECO:0007669"/>
    <property type="project" value="TreeGrafter"/>
</dbReference>
<evidence type="ECO:0000313" key="5">
    <source>
        <dbReference type="EMBL" id="KIY95738.1"/>
    </source>
</evidence>
<evidence type="ECO:0000256" key="4">
    <source>
        <dbReference type="SAM" id="MobiDB-lite"/>
    </source>
</evidence>
<protein>
    <submittedName>
        <fullName evidence="5">Oxysterol-binding protein 9</fullName>
    </submittedName>
</protein>
<evidence type="ECO:0000256" key="1">
    <source>
        <dbReference type="ARBA" id="ARBA00008842"/>
    </source>
</evidence>
<keyword evidence="6" id="KW-1185">Reference proteome</keyword>
<dbReference type="GeneID" id="25729564"/>
<dbReference type="PANTHER" id="PTHR10972:SF205">
    <property type="entry name" value="OXYSTEROL-BINDING PROTEIN 1"/>
    <property type="match status" value="1"/>
</dbReference>
<reference evidence="5 6" key="1">
    <citation type="journal article" date="2013" name="BMC Genomics">
        <title>Reconstruction of the lipid metabolism for the microalga Monoraphidium neglectum from its genome sequence reveals characteristics suitable for biofuel production.</title>
        <authorList>
            <person name="Bogen C."/>
            <person name="Al-Dilaimi A."/>
            <person name="Albersmeier A."/>
            <person name="Wichmann J."/>
            <person name="Grundmann M."/>
            <person name="Rupp O."/>
            <person name="Lauersen K.J."/>
            <person name="Blifernez-Klassen O."/>
            <person name="Kalinowski J."/>
            <person name="Goesmann A."/>
            <person name="Mussgnug J.H."/>
            <person name="Kruse O."/>
        </authorList>
    </citation>
    <scope>NUCLEOTIDE SEQUENCE [LARGE SCALE GENOMIC DNA]</scope>
    <source>
        <strain evidence="5 6">SAG 48.87</strain>
    </source>
</reference>
<dbReference type="RefSeq" id="XP_013894758.1">
    <property type="nucleotide sequence ID" value="XM_014039304.1"/>
</dbReference>
<dbReference type="PANTHER" id="PTHR10972">
    <property type="entry name" value="OXYSTEROL-BINDING PROTEIN-RELATED"/>
    <property type="match status" value="1"/>
</dbReference>
<feature type="region of interest" description="Disordered" evidence="4">
    <location>
        <begin position="466"/>
        <end position="494"/>
    </location>
</feature>
<evidence type="ECO:0000256" key="2">
    <source>
        <dbReference type="ARBA" id="ARBA00022553"/>
    </source>
</evidence>
<dbReference type="InterPro" id="IPR037239">
    <property type="entry name" value="OSBP_sf"/>
</dbReference>
<evidence type="ECO:0000313" key="6">
    <source>
        <dbReference type="Proteomes" id="UP000054498"/>
    </source>
</evidence>
<feature type="compositionally biased region" description="Low complexity" evidence="4">
    <location>
        <begin position="403"/>
        <end position="427"/>
    </location>
</feature>
<evidence type="ECO:0000256" key="3">
    <source>
        <dbReference type="RuleBase" id="RU003844"/>
    </source>
</evidence>
<dbReference type="GO" id="GO:0005829">
    <property type="term" value="C:cytosol"/>
    <property type="evidence" value="ECO:0007669"/>
    <property type="project" value="TreeGrafter"/>
</dbReference>
<comment type="similarity">
    <text evidence="1 3">Belongs to the OSBP family.</text>
</comment>
<dbReference type="KEGG" id="mng:MNEG_12223"/>
<dbReference type="Gene3D" id="2.40.160.120">
    <property type="match status" value="1"/>
</dbReference>
<feature type="region of interest" description="Disordered" evidence="4">
    <location>
        <begin position="359"/>
        <end position="431"/>
    </location>
</feature>
<keyword evidence="2" id="KW-0597">Phosphoprotein</keyword>
<organism evidence="5 6">
    <name type="scientific">Monoraphidium neglectum</name>
    <dbReference type="NCBI Taxonomy" id="145388"/>
    <lineage>
        <taxon>Eukaryota</taxon>
        <taxon>Viridiplantae</taxon>
        <taxon>Chlorophyta</taxon>
        <taxon>core chlorophytes</taxon>
        <taxon>Chlorophyceae</taxon>
        <taxon>CS clade</taxon>
        <taxon>Sphaeropleales</taxon>
        <taxon>Selenastraceae</taxon>
        <taxon>Monoraphidium</taxon>
    </lineage>
</organism>
<dbReference type="STRING" id="145388.A0A0D2KIW3"/>
<feature type="compositionally biased region" description="Basic and acidic residues" evidence="4">
    <location>
        <begin position="380"/>
        <end position="389"/>
    </location>
</feature>
<sequence>MTLRALAVRWGLLNKHEEHHERDEDPLWRAPLHKDADHEIGGMSCNDDKLLAEMRKAIMAWVKSMGRQILGGNLNLVNSSFPVLMFEPRSYLEKLADPWVYPDLINAAAAASDPLDRMKLLVTWTVAGMHRGFETWKKPFNPILGETWQASLEGGIDLYMEQLSHHPPVSAYELVGPGGSWRCSGWSQPAVAPVVKFYGIKTLAKGRRKFEMPDGTSIEFFMPHYAIKGVVYAARPRAEVLGVLRIVDAANHLEAVVAFGPVKGARHRVLSRADAVCGEIYRLPGGVATNGTAAPRGGVGGGAHGALQRSATEAQPLSDMALDSDVGSLPSGGSEGGEGDDEDAAILDAVLTDTAAPDAADRRTSGAGGPGAAPSSPAPPRRESAAGEKRKARRSSVTSSDVGVSADGSRAGAAAGDLAGADGSEGATYHRNHGVRVPGVAVARIEGSWLSHLNVDSKRYWTLAESKPKPWLPPSAGRVLPSDASSRRDLRTLKTGDFEAAQRVKEEMEVEQRADRKLREAAGVYEHH</sequence>